<dbReference type="PROSITE" id="PS50006">
    <property type="entry name" value="FHA_DOMAIN"/>
    <property type="match status" value="1"/>
</dbReference>
<gene>
    <name evidence="2" type="ORF">AAAT34_03330</name>
</gene>
<dbReference type="SUPFAM" id="SSF49879">
    <property type="entry name" value="SMAD/FHA domain"/>
    <property type="match status" value="1"/>
</dbReference>
<evidence type="ECO:0000259" key="1">
    <source>
        <dbReference type="PROSITE" id="PS50006"/>
    </source>
</evidence>
<dbReference type="Pfam" id="PF00498">
    <property type="entry name" value="FHA"/>
    <property type="match status" value="1"/>
</dbReference>
<dbReference type="Proteomes" id="UP001487296">
    <property type="component" value="Unassembled WGS sequence"/>
</dbReference>
<sequence length="176" mass="20108">MKNVRCPQCQHVISFDETKYENGQVLVVRCPSCDKKFGVRVKREVKEPVNESANVDEDALQEPQRESCGRIVVIENNYCYQQEFPLYMGDNIIGREKKNYVVDCPIESGDLNIDYRHCVISVSRKKSGKLQFVLRDMPSNKGTFVEGLRLAPKERRVIEDGSVFTIGLTSVMLKLS</sequence>
<dbReference type="EMBL" id="JBBNFP010000007">
    <property type="protein sequence ID" value="MEQ2486086.1"/>
    <property type="molecule type" value="Genomic_DNA"/>
</dbReference>
<evidence type="ECO:0000313" key="3">
    <source>
        <dbReference type="Proteomes" id="UP001487296"/>
    </source>
</evidence>
<dbReference type="InterPro" id="IPR000253">
    <property type="entry name" value="FHA_dom"/>
</dbReference>
<proteinExistence type="predicted"/>
<reference evidence="2 3" key="1">
    <citation type="submission" date="2024-04" db="EMBL/GenBank/DDBJ databases">
        <title>Human intestinal bacterial collection.</title>
        <authorList>
            <person name="Pauvert C."/>
            <person name="Hitch T.C.A."/>
            <person name="Clavel T."/>
        </authorList>
    </citation>
    <scope>NUCLEOTIDE SEQUENCE [LARGE SCALE GENOMIC DNA]</scope>
    <source>
        <strain evidence="2 3">CLA-AA-H145</strain>
    </source>
</reference>
<dbReference type="SMART" id="SM00240">
    <property type="entry name" value="FHA"/>
    <property type="match status" value="1"/>
</dbReference>
<dbReference type="InterPro" id="IPR008984">
    <property type="entry name" value="SMAD_FHA_dom_sf"/>
</dbReference>
<feature type="domain" description="FHA" evidence="1">
    <location>
        <begin position="91"/>
        <end position="150"/>
    </location>
</feature>
<evidence type="ECO:0000313" key="2">
    <source>
        <dbReference type="EMBL" id="MEQ2486086.1"/>
    </source>
</evidence>
<keyword evidence="3" id="KW-1185">Reference proteome</keyword>
<protein>
    <submittedName>
        <fullName evidence="2">FHA domain-containing protein</fullName>
    </submittedName>
</protein>
<name>A0ABV1FNW0_9BACT</name>
<comment type="caution">
    <text evidence="2">The sequence shown here is derived from an EMBL/GenBank/DDBJ whole genome shotgun (WGS) entry which is preliminary data.</text>
</comment>
<dbReference type="RefSeq" id="WP_215759156.1">
    <property type="nucleotide sequence ID" value="NZ_JAHKBE010000007.1"/>
</dbReference>
<organism evidence="2 3">
    <name type="scientific">Hallella faecis</name>
    <dbReference type="NCBI Taxonomy" id="2841596"/>
    <lineage>
        <taxon>Bacteria</taxon>
        <taxon>Pseudomonadati</taxon>
        <taxon>Bacteroidota</taxon>
        <taxon>Bacteroidia</taxon>
        <taxon>Bacteroidales</taxon>
        <taxon>Prevotellaceae</taxon>
        <taxon>Hallella</taxon>
    </lineage>
</organism>
<accession>A0ABV1FNW0</accession>
<dbReference type="Gene3D" id="2.60.200.20">
    <property type="match status" value="1"/>
</dbReference>